<evidence type="ECO:0008006" key="4">
    <source>
        <dbReference type="Google" id="ProtNLM"/>
    </source>
</evidence>
<sequence>MLSYEAFNYITYVFNFFTIILVTLFIVIVFLKKYVKLITWFTVVSISFICIVVSALNLIFLGYAADEMNLQSTECFYMFIAIIGLSAINSIISYRNRSQS</sequence>
<keyword evidence="1" id="KW-0812">Transmembrane</keyword>
<gene>
    <name evidence="2" type="ORF">ACFFIX_03330</name>
</gene>
<dbReference type="RefSeq" id="WP_378930516.1">
    <property type="nucleotide sequence ID" value="NZ_JBHLVO010000002.1"/>
</dbReference>
<name>A0ABV6GAC2_9BACI</name>
<feature type="transmembrane region" description="Helical" evidence="1">
    <location>
        <begin position="38"/>
        <end position="64"/>
    </location>
</feature>
<proteinExistence type="predicted"/>
<protein>
    <recommendedName>
        <fullName evidence="4">3-isopropylmalate dehydrogenase</fullName>
    </recommendedName>
</protein>
<keyword evidence="1" id="KW-1133">Transmembrane helix</keyword>
<keyword evidence="3" id="KW-1185">Reference proteome</keyword>
<keyword evidence="1" id="KW-0472">Membrane</keyword>
<feature type="transmembrane region" description="Helical" evidence="1">
    <location>
        <begin position="12"/>
        <end position="31"/>
    </location>
</feature>
<evidence type="ECO:0000313" key="3">
    <source>
        <dbReference type="Proteomes" id="UP001589854"/>
    </source>
</evidence>
<organism evidence="2 3">
    <name type="scientific">Metabacillus herbersteinensis</name>
    <dbReference type="NCBI Taxonomy" id="283816"/>
    <lineage>
        <taxon>Bacteria</taxon>
        <taxon>Bacillati</taxon>
        <taxon>Bacillota</taxon>
        <taxon>Bacilli</taxon>
        <taxon>Bacillales</taxon>
        <taxon>Bacillaceae</taxon>
        <taxon>Metabacillus</taxon>
    </lineage>
</organism>
<accession>A0ABV6GAC2</accession>
<evidence type="ECO:0000256" key="1">
    <source>
        <dbReference type="SAM" id="Phobius"/>
    </source>
</evidence>
<dbReference type="Proteomes" id="UP001589854">
    <property type="component" value="Unassembled WGS sequence"/>
</dbReference>
<dbReference type="EMBL" id="JBHLVO010000002">
    <property type="protein sequence ID" value="MFC0270490.1"/>
    <property type="molecule type" value="Genomic_DNA"/>
</dbReference>
<feature type="transmembrane region" description="Helical" evidence="1">
    <location>
        <begin position="76"/>
        <end position="94"/>
    </location>
</feature>
<reference evidence="2 3" key="1">
    <citation type="submission" date="2024-09" db="EMBL/GenBank/DDBJ databases">
        <authorList>
            <person name="Sun Q."/>
            <person name="Mori K."/>
        </authorList>
    </citation>
    <scope>NUCLEOTIDE SEQUENCE [LARGE SCALE GENOMIC DNA]</scope>
    <source>
        <strain evidence="2 3">CCM 7228</strain>
    </source>
</reference>
<comment type="caution">
    <text evidence="2">The sequence shown here is derived from an EMBL/GenBank/DDBJ whole genome shotgun (WGS) entry which is preliminary data.</text>
</comment>
<evidence type="ECO:0000313" key="2">
    <source>
        <dbReference type="EMBL" id="MFC0270490.1"/>
    </source>
</evidence>